<reference evidence="6" key="1">
    <citation type="journal article" date="2019" name="Int. J. Syst. Evol. Microbiol.">
        <title>The Global Catalogue of Microorganisms (GCM) 10K type strain sequencing project: providing services to taxonomists for standard genome sequencing and annotation.</title>
        <authorList>
            <consortium name="The Broad Institute Genomics Platform"/>
            <consortium name="The Broad Institute Genome Sequencing Center for Infectious Disease"/>
            <person name="Wu L."/>
            <person name="Ma J."/>
        </authorList>
    </citation>
    <scope>NUCLEOTIDE SEQUENCE [LARGE SCALE GENOMIC DNA]</scope>
    <source>
        <strain evidence="6">TISTR 1511</strain>
    </source>
</reference>
<comment type="cofactor">
    <cofactor evidence="1">
        <name>pyridoxal 5'-phosphate</name>
        <dbReference type="ChEBI" id="CHEBI:597326"/>
    </cofactor>
</comment>
<evidence type="ECO:0000256" key="1">
    <source>
        <dbReference type="ARBA" id="ARBA00001933"/>
    </source>
</evidence>
<dbReference type="SUPFAM" id="SSF51419">
    <property type="entry name" value="PLP-binding barrel"/>
    <property type="match status" value="1"/>
</dbReference>
<comment type="caution">
    <text evidence="5">The sequence shown here is derived from an EMBL/GenBank/DDBJ whole genome shotgun (WGS) entry which is preliminary data.</text>
</comment>
<dbReference type="PRINTS" id="PR01179">
    <property type="entry name" value="ODADCRBXLASE"/>
</dbReference>
<keyword evidence="2" id="KW-0663">Pyridoxal phosphate</keyword>
<keyword evidence="3" id="KW-0457">Lysine biosynthesis</keyword>
<proteinExistence type="predicted"/>
<dbReference type="InterPro" id="IPR009006">
    <property type="entry name" value="Ala_racemase/Decarboxylase_C"/>
</dbReference>
<feature type="domain" description="Orn/DAP/Arg decarboxylase 2 N-terminal" evidence="4">
    <location>
        <begin position="33"/>
        <end position="285"/>
    </location>
</feature>
<evidence type="ECO:0000256" key="2">
    <source>
        <dbReference type="ARBA" id="ARBA00022898"/>
    </source>
</evidence>
<dbReference type="PANTHER" id="PTHR43727:SF3">
    <property type="entry name" value="GROUP IV DECARBOXYLASE"/>
    <property type="match status" value="1"/>
</dbReference>
<protein>
    <submittedName>
        <fullName evidence="5">Diaminopimelate decarboxylase</fullName>
    </submittedName>
</protein>
<evidence type="ECO:0000259" key="4">
    <source>
        <dbReference type="Pfam" id="PF02784"/>
    </source>
</evidence>
<dbReference type="Gene3D" id="3.20.20.10">
    <property type="entry name" value="Alanine racemase"/>
    <property type="match status" value="1"/>
</dbReference>
<dbReference type="Proteomes" id="UP001597453">
    <property type="component" value="Unassembled WGS sequence"/>
</dbReference>
<dbReference type="PRINTS" id="PR01181">
    <property type="entry name" value="DAPDCRBXLASE"/>
</dbReference>
<dbReference type="InterPro" id="IPR029066">
    <property type="entry name" value="PLP-binding_barrel"/>
</dbReference>
<keyword evidence="6" id="KW-1185">Reference proteome</keyword>
<evidence type="ECO:0000256" key="3">
    <source>
        <dbReference type="ARBA" id="ARBA00023154"/>
    </source>
</evidence>
<dbReference type="InterPro" id="IPR000183">
    <property type="entry name" value="Orn/DAP/Arg_de-COase"/>
</dbReference>
<organism evidence="5 6">
    <name type="scientific">Gulosibacter bifidus</name>
    <dbReference type="NCBI Taxonomy" id="272239"/>
    <lineage>
        <taxon>Bacteria</taxon>
        <taxon>Bacillati</taxon>
        <taxon>Actinomycetota</taxon>
        <taxon>Actinomycetes</taxon>
        <taxon>Micrococcales</taxon>
        <taxon>Microbacteriaceae</taxon>
        <taxon>Gulosibacter</taxon>
    </lineage>
</organism>
<dbReference type="SUPFAM" id="SSF50621">
    <property type="entry name" value="Alanine racemase C-terminal domain-like"/>
    <property type="match status" value="1"/>
</dbReference>
<dbReference type="PANTHER" id="PTHR43727">
    <property type="entry name" value="DIAMINOPIMELATE DECARBOXYLASE"/>
    <property type="match status" value="1"/>
</dbReference>
<evidence type="ECO:0000313" key="5">
    <source>
        <dbReference type="EMBL" id="MFD2674287.1"/>
    </source>
</evidence>
<gene>
    <name evidence="5" type="ORF">ACFSUQ_03095</name>
</gene>
<accession>A0ABW5RHB6</accession>
<dbReference type="InterPro" id="IPR022644">
    <property type="entry name" value="De-COase2_N"/>
</dbReference>
<dbReference type="EMBL" id="JBHUNF010000001">
    <property type="protein sequence ID" value="MFD2674287.1"/>
    <property type="molecule type" value="Genomic_DNA"/>
</dbReference>
<dbReference type="Pfam" id="PF02784">
    <property type="entry name" value="Orn_Arg_deC_N"/>
    <property type="match status" value="1"/>
</dbReference>
<evidence type="ECO:0000313" key="6">
    <source>
        <dbReference type="Proteomes" id="UP001597453"/>
    </source>
</evidence>
<sequence>MGMAQRRASAISEIAAMGLIDDEQPLVGIVDLDTIQERVQELNHAFSGTSKTLHTIATKSATLIPLLKVLHGTGLGCEVASPGELAMAQAAGFQPQQMVFDSPAKTIAELRNALQLGIAINVDNFQELERLDELTAEYSPKARIGFRINPQSGAGRIGPMSTATSTSKFGVGIEDAGMYSQIVEAYVQRPWLTQLHVHSGSQGISLEQMAQGIKKLVELADAIDEACGRPRITHIDIGGGLPVNFDGDEVSPNFYEYRTVLDHVVPDLFDGRRTIVTEFGRAILAKSGCLISRVEYTKTTGGRPIAISHVGAQIATRTVFMPESWPLRVSAHDPTGALKTDQVITQDIGGPCCFAGDMIARERSLPRLKQGDLIAVHDTGAYYFSNHYSYNALPRPAVLMHSLAGDALQWRTLRTPETLEQLLHAAGAAQ</sequence>
<name>A0ABW5RHB6_9MICO</name>
<dbReference type="InterPro" id="IPR002986">
    <property type="entry name" value="DAP_deCOOHase_LysA"/>
</dbReference>
<keyword evidence="3" id="KW-0028">Amino-acid biosynthesis</keyword>
<dbReference type="RefSeq" id="WP_066057495.1">
    <property type="nucleotide sequence ID" value="NZ_JBHUNF010000001.1"/>
</dbReference>
<dbReference type="Gene3D" id="2.40.37.10">
    <property type="entry name" value="Lyase, Ornithine Decarboxylase, Chain A, domain 1"/>
    <property type="match status" value="1"/>
</dbReference>